<keyword evidence="3" id="KW-0408">Iron</keyword>
<dbReference type="EMBL" id="UINC01107933">
    <property type="protein sequence ID" value="SVC73678.1"/>
    <property type="molecule type" value="Genomic_DNA"/>
</dbReference>
<sequence length="103" mass="11672">VNNYRVVAETKEIPCGERKRIEVNGQRITIFNIDNIYYAIKDTCPHKGTAPLIRGTLDGNIISCPNHGYRFDLKTGDCNISSVFNTKVYPVKVEDNSILIHFD</sequence>
<evidence type="ECO:0000256" key="2">
    <source>
        <dbReference type="ARBA" id="ARBA00022723"/>
    </source>
</evidence>
<name>A0A382PLZ7_9ZZZZ</name>
<proteinExistence type="predicted"/>
<dbReference type="SUPFAM" id="SSF50022">
    <property type="entry name" value="ISP domain"/>
    <property type="match status" value="1"/>
</dbReference>
<accession>A0A382PLZ7</accession>
<feature type="domain" description="Rieske" evidence="5">
    <location>
        <begin position="5"/>
        <end position="100"/>
    </location>
</feature>
<dbReference type="Pfam" id="PF00355">
    <property type="entry name" value="Rieske"/>
    <property type="match status" value="1"/>
</dbReference>
<reference evidence="6" key="1">
    <citation type="submission" date="2018-05" db="EMBL/GenBank/DDBJ databases">
        <authorList>
            <person name="Lanie J.A."/>
            <person name="Ng W.-L."/>
            <person name="Kazmierczak K.M."/>
            <person name="Andrzejewski T.M."/>
            <person name="Davidsen T.M."/>
            <person name="Wayne K.J."/>
            <person name="Tettelin H."/>
            <person name="Glass J.I."/>
            <person name="Rusch D."/>
            <person name="Podicherti R."/>
            <person name="Tsui H.-C.T."/>
            <person name="Winkler M.E."/>
        </authorList>
    </citation>
    <scope>NUCLEOTIDE SEQUENCE</scope>
</reference>
<keyword evidence="1" id="KW-0001">2Fe-2S</keyword>
<dbReference type="PANTHER" id="PTHR21496">
    <property type="entry name" value="FERREDOXIN-RELATED"/>
    <property type="match status" value="1"/>
</dbReference>
<gene>
    <name evidence="6" type="ORF">METZ01_LOCUS326532</name>
</gene>
<dbReference type="GO" id="GO:0051537">
    <property type="term" value="F:2 iron, 2 sulfur cluster binding"/>
    <property type="evidence" value="ECO:0007669"/>
    <property type="project" value="UniProtKB-KW"/>
</dbReference>
<organism evidence="6">
    <name type="scientific">marine metagenome</name>
    <dbReference type="NCBI Taxonomy" id="408172"/>
    <lineage>
        <taxon>unclassified sequences</taxon>
        <taxon>metagenomes</taxon>
        <taxon>ecological metagenomes</taxon>
    </lineage>
</organism>
<dbReference type="InterPro" id="IPR036922">
    <property type="entry name" value="Rieske_2Fe-2S_sf"/>
</dbReference>
<dbReference type="AlphaFoldDB" id="A0A382PLZ7"/>
<dbReference type="InterPro" id="IPR017941">
    <property type="entry name" value="Rieske_2Fe-2S"/>
</dbReference>
<keyword evidence="4" id="KW-0411">Iron-sulfur</keyword>
<evidence type="ECO:0000259" key="5">
    <source>
        <dbReference type="PROSITE" id="PS51296"/>
    </source>
</evidence>
<keyword evidence="2" id="KW-0479">Metal-binding</keyword>
<evidence type="ECO:0000256" key="4">
    <source>
        <dbReference type="ARBA" id="ARBA00023014"/>
    </source>
</evidence>
<dbReference type="PANTHER" id="PTHR21496:SF23">
    <property type="entry name" value="3-PHENYLPROPIONATE_CINNAMIC ACID DIOXYGENASE FERREDOXIN SUBUNIT"/>
    <property type="match status" value="1"/>
</dbReference>
<dbReference type="Gene3D" id="2.102.10.10">
    <property type="entry name" value="Rieske [2Fe-2S] iron-sulphur domain"/>
    <property type="match status" value="1"/>
</dbReference>
<evidence type="ECO:0000256" key="3">
    <source>
        <dbReference type="ARBA" id="ARBA00023004"/>
    </source>
</evidence>
<evidence type="ECO:0000313" key="6">
    <source>
        <dbReference type="EMBL" id="SVC73678.1"/>
    </source>
</evidence>
<dbReference type="GO" id="GO:0046872">
    <property type="term" value="F:metal ion binding"/>
    <property type="evidence" value="ECO:0007669"/>
    <property type="project" value="UniProtKB-KW"/>
</dbReference>
<dbReference type="PROSITE" id="PS51296">
    <property type="entry name" value="RIESKE"/>
    <property type="match status" value="1"/>
</dbReference>
<feature type="non-terminal residue" evidence="6">
    <location>
        <position position="1"/>
    </location>
</feature>
<protein>
    <recommendedName>
        <fullName evidence="5">Rieske domain-containing protein</fullName>
    </recommendedName>
</protein>
<evidence type="ECO:0000256" key="1">
    <source>
        <dbReference type="ARBA" id="ARBA00022714"/>
    </source>
</evidence>